<evidence type="ECO:0000256" key="4">
    <source>
        <dbReference type="ARBA" id="ARBA00022737"/>
    </source>
</evidence>
<dbReference type="RefSeq" id="WP_157169831.1">
    <property type="nucleotide sequence ID" value="NZ_WPNZ01000042.1"/>
</dbReference>
<feature type="non-terminal residue" evidence="7">
    <location>
        <position position="1"/>
    </location>
</feature>
<dbReference type="Gene3D" id="3.30.559.30">
    <property type="entry name" value="Nonribosomal peptide synthetase, condensation domain"/>
    <property type="match status" value="2"/>
</dbReference>
<keyword evidence="8" id="KW-1185">Reference proteome</keyword>
<dbReference type="SUPFAM" id="SSF56801">
    <property type="entry name" value="Acetyl-CoA synthetase-like"/>
    <property type="match status" value="1"/>
</dbReference>
<dbReference type="FunFam" id="3.30.300.30:FF:000010">
    <property type="entry name" value="Enterobactin synthetase component F"/>
    <property type="match status" value="1"/>
</dbReference>
<name>A0A6L6XAK9_9ACTN</name>
<dbReference type="GO" id="GO:0031177">
    <property type="term" value="F:phosphopantetheine binding"/>
    <property type="evidence" value="ECO:0007669"/>
    <property type="project" value="InterPro"/>
</dbReference>
<dbReference type="PANTHER" id="PTHR45527">
    <property type="entry name" value="NONRIBOSOMAL PEPTIDE SYNTHETASE"/>
    <property type="match status" value="1"/>
</dbReference>
<dbReference type="InterPro" id="IPR045851">
    <property type="entry name" value="AMP-bd_C_sf"/>
</dbReference>
<comment type="cofactor">
    <cofactor evidence="1">
        <name>pantetheine 4'-phosphate</name>
        <dbReference type="ChEBI" id="CHEBI:47942"/>
    </cofactor>
</comment>
<dbReference type="InterPro" id="IPR020845">
    <property type="entry name" value="AMP-binding_CS"/>
</dbReference>
<dbReference type="EMBL" id="WPNZ01000042">
    <property type="protein sequence ID" value="MVO90914.1"/>
    <property type="molecule type" value="Genomic_DNA"/>
</dbReference>
<keyword evidence="4" id="KW-0677">Repeat</keyword>
<feature type="domain" description="Carrier" evidence="6">
    <location>
        <begin position="1176"/>
        <end position="1251"/>
    </location>
</feature>
<dbReference type="GO" id="GO:0003824">
    <property type="term" value="F:catalytic activity"/>
    <property type="evidence" value="ECO:0007669"/>
    <property type="project" value="InterPro"/>
</dbReference>
<reference evidence="7 8" key="1">
    <citation type="submission" date="2019-11" db="EMBL/GenBank/DDBJ databases">
        <title>Streptomyces typhae sp. nov., a novel endophytic actinomycete isolated from the root of cattail pollen (Typha angustifolia L.).</title>
        <authorList>
            <person name="Peng C."/>
        </authorList>
    </citation>
    <scope>NUCLEOTIDE SEQUENCE [LARGE SCALE GENOMIC DNA]</scope>
    <source>
        <strain evidence="8">p1417</strain>
    </source>
</reference>
<dbReference type="GO" id="GO:0043041">
    <property type="term" value="P:amino acid activation for nonribosomal peptide biosynthetic process"/>
    <property type="evidence" value="ECO:0007669"/>
    <property type="project" value="TreeGrafter"/>
</dbReference>
<dbReference type="InterPro" id="IPR006162">
    <property type="entry name" value="Ppantetheine_attach_site"/>
</dbReference>
<evidence type="ECO:0000256" key="5">
    <source>
        <dbReference type="ARBA" id="ARBA00023194"/>
    </source>
</evidence>
<dbReference type="GO" id="GO:0008610">
    <property type="term" value="P:lipid biosynthetic process"/>
    <property type="evidence" value="ECO:0007669"/>
    <property type="project" value="UniProtKB-ARBA"/>
</dbReference>
<dbReference type="InterPro" id="IPR009081">
    <property type="entry name" value="PP-bd_ACP"/>
</dbReference>
<dbReference type="NCBIfam" id="TIGR01720">
    <property type="entry name" value="NRPS-para261"/>
    <property type="match status" value="1"/>
</dbReference>
<dbReference type="Gene3D" id="1.10.1200.10">
    <property type="entry name" value="ACP-like"/>
    <property type="match status" value="1"/>
</dbReference>
<dbReference type="Gene3D" id="3.30.559.10">
    <property type="entry name" value="Chloramphenicol acetyltransferase-like domain"/>
    <property type="match status" value="1"/>
</dbReference>
<dbReference type="Pfam" id="PF00668">
    <property type="entry name" value="Condensation"/>
    <property type="match status" value="1"/>
</dbReference>
<dbReference type="CDD" id="cd12117">
    <property type="entry name" value="A_NRPS_Srf_like"/>
    <property type="match status" value="1"/>
</dbReference>
<keyword evidence="5" id="KW-0045">Antibiotic biosynthesis</keyword>
<dbReference type="GO" id="GO:0017000">
    <property type="term" value="P:antibiotic biosynthetic process"/>
    <property type="evidence" value="ECO:0007669"/>
    <property type="project" value="UniProtKB-KW"/>
</dbReference>
<gene>
    <name evidence="7" type="ORF">GPA10_40795</name>
</gene>
<dbReference type="Gene3D" id="2.30.38.10">
    <property type="entry name" value="Luciferase, Domain 3"/>
    <property type="match status" value="1"/>
</dbReference>
<dbReference type="Pfam" id="PF13193">
    <property type="entry name" value="AMP-binding_C"/>
    <property type="match status" value="1"/>
</dbReference>
<dbReference type="InterPro" id="IPR036736">
    <property type="entry name" value="ACP-like_sf"/>
</dbReference>
<dbReference type="InterPro" id="IPR010071">
    <property type="entry name" value="AA_adenyl_dom"/>
</dbReference>
<dbReference type="Pfam" id="PF00550">
    <property type="entry name" value="PP-binding"/>
    <property type="match status" value="1"/>
</dbReference>
<proteinExistence type="predicted"/>
<dbReference type="PROSITE" id="PS00012">
    <property type="entry name" value="PHOSPHOPANTETHEINE"/>
    <property type="match status" value="1"/>
</dbReference>
<comment type="caution">
    <text evidence="7">The sequence shown here is derived from an EMBL/GenBank/DDBJ whole genome shotgun (WGS) entry which is preliminary data.</text>
</comment>
<evidence type="ECO:0000313" key="7">
    <source>
        <dbReference type="EMBL" id="MVO90914.1"/>
    </source>
</evidence>
<dbReference type="FunFam" id="2.30.38.10:FF:000001">
    <property type="entry name" value="Non-ribosomal peptide synthetase PvdI"/>
    <property type="match status" value="1"/>
</dbReference>
<dbReference type="SUPFAM" id="SSF52777">
    <property type="entry name" value="CoA-dependent acyltransferases"/>
    <property type="match status" value="3"/>
</dbReference>
<dbReference type="InterPro" id="IPR020806">
    <property type="entry name" value="PKS_PP-bd"/>
</dbReference>
<dbReference type="Pfam" id="PF00501">
    <property type="entry name" value="AMP-binding"/>
    <property type="match status" value="1"/>
</dbReference>
<sequence>VGWFTSVFPVRLDVAGIDLDEAFAGGPAAGAVIKAVKEQLLTVPDKGIGYGLLRHLNPQTAAVLGQHGSGQISFNYLGRFSAGADMPADLRGLGFTQDTGVAELAELDAGHDPRMPAHAELDINAHVTDTPEGPRLGALFTAPEGVLSEAEAGELADLWVQALHGLARHAQQPDAGGLTPSDVPLVKVTQADIDTWQRRYPDLGDIWPVSPLQKGLLFHSMMAVESGASFDAYLCQYTLHLTGHIDPARLRAASQALVQRHPALRAAFVPGPDDELVQLVMDTVDLPWQQRDYRDLNDAAREARLEEYLAEDLNDLFDPARPPMLRMALLTLAPDRHELVLTVHHALFDGWSLPLLTQDLLRLYANDGDLTALPRPRSYREYLAWLAEQDPRESADVWARELDGVEEPTLLFPDADSDADSTGIGQVDVPLHVAEARALVRSAAEHGVTLNTLVQGAWGILLGCLTGREDVLMATVSSGRPPTLTGADSVIGLFLNSFPVRVRCAPGTTIGAALTDLQARQAGLLDHHHHGLADIQRATGLPALLDTAIGFESFPLDRAAIAEASAAAGFTVTGIRSFTASHYPVTLFVYPDGPRPRLAIQFRRHLLDHGTADALAARFARVLGRVVQDPHTRVADIDVLTTAERHQVLTSHNATGHARPDRTVADLFAQHVTADPDAPAVIDTDGTTLTYRRLDERTNSLARLLRAKGVRQDSVVAVALHRSTAYVVTVLAAIKAGGAYLPIDPDYPAERVEFMLRDTAPVVLVTDTAVAAGLPGHDRPQVTLDDPATVADLAEVPAAGLPVSWNGHPAQLALVMYTSGSTGMPKGVGLTQHCVVGLTSDRFHAPDVPQRVLLQSALAFDASTYELWVPLLNGGAVVVAPPGRLDLATLARVNEEHRITGLVLATGLFKVVAEEAPEAFRGIREVWSGGDVVSPALVERIIAACPGTRVVNAYGPCETTTAVSLHAMEAAGDIGAVVPIGRPLDNTRLYVLDPALRPVPPGAPGASGELYIAGERVARGYQHRHALTAERFVACPFGGSGERMYRTGDVVAWTPEGHLVFQGRADSQVKIRGFRIEPGEIQAALEQHENVSHAVVVPREDPAGRLGKHLVAYVVPTRPEDAASTEELRARVSRSLPEHMVPAVFVLLEKLPLTVNGKVDRAALPEPESAAGAYVPPNTPTEKQLCDLVALALGVERVGMADDLLGLGLDSLVATRLANSIGKAFGVTVTIRAVFEAGGVPELAHLVRNASPGSRPKLRRVDRSALA</sequence>
<dbReference type="Gene3D" id="3.40.50.980">
    <property type="match status" value="2"/>
</dbReference>
<dbReference type="InterPro" id="IPR010060">
    <property type="entry name" value="NRPS_synth"/>
</dbReference>
<dbReference type="InterPro" id="IPR023213">
    <property type="entry name" value="CAT-like_dom_sf"/>
</dbReference>
<organism evidence="7 8">
    <name type="scientific">Streptomyces typhae</name>
    <dbReference type="NCBI Taxonomy" id="2681492"/>
    <lineage>
        <taxon>Bacteria</taxon>
        <taxon>Bacillati</taxon>
        <taxon>Actinomycetota</taxon>
        <taxon>Actinomycetes</taxon>
        <taxon>Kitasatosporales</taxon>
        <taxon>Streptomycetaceae</taxon>
        <taxon>Streptomyces</taxon>
    </lineage>
</organism>
<dbReference type="GO" id="GO:0005829">
    <property type="term" value="C:cytosol"/>
    <property type="evidence" value="ECO:0007669"/>
    <property type="project" value="TreeGrafter"/>
</dbReference>
<evidence type="ECO:0000256" key="2">
    <source>
        <dbReference type="ARBA" id="ARBA00022450"/>
    </source>
</evidence>
<evidence type="ECO:0000256" key="3">
    <source>
        <dbReference type="ARBA" id="ARBA00022553"/>
    </source>
</evidence>
<dbReference type="InterPro" id="IPR000873">
    <property type="entry name" value="AMP-dep_synth/lig_dom"/>
</dbReference>
<keyword evidence="3" id="KW-0597">Phosphoprotein</keyword>
<evidence type="ECO:0000313" key="8">
    <source>
        <dbReference type="Proteomes" id="UP000483802"/>
    </source>
</evidence>
<dbReference type="Proteomes" id="UP000483802">
    <property type="component" value="Unassembled WGS sequence"/>
</dbReference>
<protein>
    <submittedName>
        <fullName evidence="7">Amino acid adenylation domain-containing protein</fullName>
    </submittedName>
</protein>
<dbReference type="FunFam" id="3.40.50.980:FF:000001">
    <property type="entry name" value="Non-ribosomal peptide synthetase"/>
    <property type="match status" value="1"/>
</dbReference>
<dbReference type="NCBIfam" id="TIGR01733">
    <property type="entry name" value="AA-adenyl-dom"/>
    <property type="match status" value="1"/>
</dbReference>
<keyword evidence="2" id="KW-0596">Phosphopantetheine</keyword>
<dbReference type="GO" id="GO:0044550">
    <property type="term" value="P:secondary metabolite biosynthetic process"/>
    <property type="evidence" value="ECO:0007669"/>
    <property type="project" value="TreeGrafter"/>
</dbReference>
<dbReference type="SMART" id="SM00823">
    <property type="entry name" value="PKS_PP"/>
    <property type="match status" value="1"/>
</dbReference>
<evidence type="ECO:0000259" key="6">
    <source>
        <dbReference type="PROSITE" id="PS50075"/>
    </source>
</evidence>
<dbReference type="PANTHER" id="PTHR45527:SF1">
    <property type="entry name" value="FATTY ACID SYNTHASE"/>
    <property type="match status" value="1"/>
</dbReference>
<accession>A0A6L6XAK9</accession>
<dbReference type="InterPro" id="IPR001242">
    <property type="entry name" value="Condensation_dom"/>
</dbReference>
<evidence type="ECO:0000256" key="1">
    <source>
        <dbReference type="ARBA" id="ARBA00001957"/>
    </source>
</evidence>
<dbReference type="InterPro" id="IPR025110">
    <property type="entry name" value="AMP-bd_C"/>
</dbReference>
<dbReference type="PROSITE" id="PS00455">
    <property type="entry name" value="AMP_BINDING"/>
    <property type="match status" value="1"/>
</dbReference>
<dbReference type="AlphaFoldDB" id="A0A6L6XAK9"/>
<dbReference type="SUPFAM" id="SSF47336">
    <property type="entry name" value="ACP-like"/>
    <property type="match status" value="1"/>
</dbReference>
<dbReference type="PROSITE" id="PS50075">
    <property type="entry name" value="CARRIER"/>
    <property type="match status" value="1"/>
</dbReference>
<dbReference type="Gene3D" id="3.30.300.30">
    <property type="match status" value="1"/>
</dbReference>